<dbReference type="VEuPathDB" id="FungiDB:ASPSYDRAFT_92026"/>
<evidence type="ECO:0000313" key="2">
    <source>
        <dbReference type="Proteomes" id="UP000184356"/>
    </source>
</evidence>
<evidence type="ECO:0000313" key="1">
    <source>
        <dbReference type="EMBL" id="OJJ55814.1"/>
    </source>
</evidence>
<gene>
    <name evidence="1" type="ORF">ASPSYDRAFT_92026</name>
</gene>
<protein>
    <submittedName>
        <fullName evidence="1">Uncharacterized protein</fullName>
    </submittedName>
</protein>
<keyword evidence="2" id="KW-1185">Reference proteome</keyword>
<dbReference type="Proteomes" id="UP000184356">
    <property type="component" value="Unassembled WGS sequence"/>
</dbReference>
<dbReference type="AlphaFoldDB" id="A0A1L9T8R1"/>
<dbReference type="EMBL" id="KV878591">
    <property type="protein sequence ID" value="OJJ55814.1"/>
    <property type="molecule type" value="Genomic_DNA"/>
</dbReference>
<dbReference type="RefSeq" id="XP_040699620.1">
    <property type="nucleotide sequence ID" value="XM_040852591.1"/>
</dbReference>
<organism evidence="1 2">
    <name type="scientific">Aspergillus sydowii CBS 593.65</name>
    <dbReference type="NCBI Taxonomy" id="1036612"/>
    <lineage>
        <taxon>Eukaryota</taxon>
        <taxon>Fungi</taxon>
        <taxon>Dikarya</taxon>
        <taxon>Ascomycota</taxon>
        <taxon>Pezizomycotina</taxon>
        <taxon>Eurotiomycetes</taxon>
        <taxon>Eurotiomycetidae</taxon>
        <taxon>Eurotiales</taxon>
        <taxon>Aspergillaceae</taxon>
        <taxon>Aspergillus</taxon>
        <taxon>Aspergillus subgen. Nidulantes</taxon>
    </lineage>
</organism>
<name>A0A1L9T8R1_9EURO</name>
<dbReference type="GeneID" id="63768664"/>
<sequence>MARIPDQSASAAQVRYYITQTLVARYHLDATAAEETAQAWKLGRGAELHDASTGYLQELFGVEAGFCLSRSILEDRDGAWESSIVGRVLYYAEIVLIIMPFPQVYSGYQPRGFLSI</sequence>
<accession>A0A1L9T8R1</accession>
<proteinExistence type="predicted"/>
<dbReference type="OrthoDB" id="4771706at2759"/>
<reference evidence="2" key="1">
    <citation type="journal article" date="2017" name="Genome Biol.">
        <title>Comparative genomics reveals high biological diversity and specific adaptations in the industrially and medically important fungal genus Aspergillus.</title>
        <authorList>
            <person name="de Vries R.P."/>
            <person name="Riley R."/>
            <person name="Wiebenga A."/>
            <person name="Aguilar-Osorio G."/>
            <person name="Amillis S."/>
            <person name="Uchima C.A."/>
            <person name="Anderluh G."/>
            <person name="Asadollahi M."/>
            <person name="Askin M."/>
            <person name="Barry K."/>
            <person name="Battaglia E."/>
            <person name="Bayram O."/>
            <person name="Benocci T."/>
            <person name="Braus-Stromeyer S.A."/>
            <person name="Caldana C."/>
            <person name="Canovas D."/>
            <person name="Cerqueira G.C."/>
            <person name="Chen F."/>
            <person name="Chen W."/>
            <person name="Choi C."/>
            <person name="Clum A."/>
            <person name="Dos Santos R.A."/>
            <person name="Damasio A.R."/>
            <person name="Diallinas G."/>
            <person name="Emri T."/>
            <person name="Fekete E."/>
            <person name="Flipphi M."/>
            <person name="Freyberg S."/>
            <person name="Gallo A."/>
            <person name="Gournas C."/>
            <person name="Habgood R."/>
            <person name="Hainaut M."/>
            <person name="Harispe M.L."/>
            <person name="Henrissat B."/>
            <person name="Hilden K.S."/>
            <person name="Hope R."/>
            <person name="Hossain A."/>
            <person name="Karabika E."/>
            <person name="Karaffa L."/>
            <person name="Karanyi Z."/>
            <person name="Krasevec N."/>
            <person name="Kuo A."/>
            <person name="Kusch H."/>
            <person name="LaButti K."/>
            <person name="Lagendijk E.L."/>
            <person name="Lapidus A."/>
            <person name="Levasseur A."/>
            <person name="Lindquist E."/>
            <person name="Lipzen A."/>
            <person name="Logrieco A.F."/>
            <person name="MacCabe A."/>
            <person name="Maekelae M.R."/>
            <person name="Malavazi I."/>
            <person name="Melin P."/>
            <person name="Meyer V."/>
            <person name="Mielnichuk N."/>
            <person name="Miskei M."/>
            <person name="Molnar A.P."/>
            <person name="Mule G."/>
            <person name="Ngan C.Y."/>
            <person name="Orejas M."/>
            <person name="Orosz E."/>
            <person name="Ouedraogo J.P."/>
            <person name="Overkamp K.M."/>
            <person name="Park H.-S."/>
            <person name="Perrone G."/>
            <person name="Piumi F."/>
            <person name="Punt P.J."/>
            <person name="Ram A.F."/>
            <person name="Ramon A."/>
            <person name="Rauscher S."/>
            <person name="Record E."/>
            <person name="Riano-Pachon D.M."/>
            <person name="Robert V."/>
            <person name="Roehrig J."/>
            <person name="Ruller R."/>
            <person name="Salamov A."/>
            <person name="Salih N.S."/>
            <person name="Samson R.A."/>
            <person name="Sandor E."/>
            <person name="Sanguinetti M."/>
            <person name="Schuetze T."/>
            <person name="Sepcic K."/>
            <person name="Shelest E."/>
            <person name="Sherlock G."/>
            <person name="Sophianopoulou V."/>
            <person name="Squina F.M."/>
            <person name="Sun H."/>
            <person name="Susca A."/>
            <person name="Todd R.B."/>
            <person name="Tsang A."/>
            <person name="Unkles S.E."/>
            <person name="van de Wiele N."/>
            <person name="van Rossen-Uffink D."/>
            <person name="Oliveira J.V."/>
            <person name="Vesth T.C."/>
            <person name="Visser J."/>
            <person name="Yu J.-H."/>
            <person name="Zhou M."/>
            <person name="Andersen M.R."/>
            <person name="Archer D.B."/>
            <person name="Baker S.E."/>
            <person name="Benoit I."/>
            <person name="Brakhage A.A."/>
            <person name="Braus G.H."/>
            <person name="Fischer R."/>
            <person name="Frisvad J.C."/>
            <person name="Goldman G.H."/>
            <person name="Houbraken J."/>
            <person name="Oakley B."/>
            <person name="Pocsi I."/>
            <person name="Scazzocchio C."/>
            <person name="Seiboth B."/>
            <person name="vanKuyk P.A."/>
            <person name="Wortman J."/>
            <person name="Dyer P.S."/>
            <person name="Grigoriev I.V."/>
        </authorList>
    </citation>
    <scope>NUCLEOTIDE SEQUENCE [LARGE SCALE GENOMIC DNA]</scope>
    <source>
        <strain evidence="2">CBS 593.65</strain>
    </source>
</reference>